<evidence type="ECO:0000256" key="1">
    <source>
        <dbReference type="ARBA" id="ARBA00008857"/>
    </source>
</evidence>
<sequence>MGTINARKRKDGTVGYTAQILRKKGGEIVWREAKTFGRKREAEAWIRWREAELDKPGAIEQLSKSDSTLADAIDNYVDAKRTIGRTKAQCLRSIKTYAIASKDSRTIRSVDIVSFADELLAGGRKPQTVANYISHLAAVFRDAKAAWDIDLDYGEMQAAQRTLMRLEKTSKSEERTRRPTLAELDKLMEHFTDRQVRAPHSAPMCKLIAFAIFSTRRQEEISRILWDDLDEPHSRILVRDMKHPGQKRGNHTWCELTPEAMAIVKSMPRTKPEIFPYTGDAMSAAFTRACQFLGINKEDTPEADRLVFHDLRHEGISRLFEMGRTIPLAASVSGHRSWNSLKRYAQIKEVGDKFAGWKWLDVVTK</sequence>
<evidence type="ECO:0000256" key="2">
    <source>
        <dbReference type="ARBA" id="ARBA00022908"/>
    </source>
</evidence>
<accession>A0A1L5P4Q3</accession>
<evidence type="ECO:0000313" key="9">
    <source>
        <dbReference type="Proteomes" id="UP000185109"/>
    </source>
</evidence>
<name>A0A1L5P4Q3_RHIET</name>
<dbReference type="RefSeq" id="WP_074061508.1">
    <property type="nucleotide sequence ID" value="NZ_CP017241.1"/>
</dbReference>
<dbReference type="InterPro" id="IPR013762">
    <property type="entry name" value="Integrase-like_cat_sf"/>
</dbReference>
<organism evidence="8 9">
    <name type="scientific">Rhizobium etli 8C-3</name>
    <dbReference type="NCBI Taxonomy" id="538025"/>
    <lineage>
        <taxon>Bacteria</taxon>
        <taxon>Pseudomonadati</taxon>
        <taxon>Pseudomonadota</taxon>
        <taxon>Alphaproteobacteria</taxon>
        <taxon>Hyphomicrobiales</taxon>
        <taxon>Rhizobiaceae</taxon>
        <taxon>Rhizobium/Agrobacterium group</taxon>
        <taxon>Rhizobium</taxon>
    </lineage>
</organism>
<feature type="domain" description="Core-binding (CB)" evidence="7">
    <location>
        <begin position="67"/>
        <end position="144"/>
    </location>
</feature>
<evidence type="ECO:0000256" key="3">
    <source>
        <dbReference type="ARBA" id="ARBA00023125"/>
    </source>
</evidence>
<reference evidence="8 9" key="1">
    <citation type="submission" date="2016-09" db="EMBL/GenBank/DDBJ databases">
        <title>The complete genome sequences of Rhizobium gallicum, symbiovars gallicum and phaseoli, symbionts associated to common bean (Phaseolus vulgaris).</title>
        <authorList>
            <person name="Bustos P."/>
            <person name="Santamaria R.I."/>
            <person name="Perez-Carrascal O.M."/>
            <person name="Juarez S."/>
            <person name="Lozano L."/>
            <person name="Martinez-Flores I."/>
            <person name="Martinez-Romero E."/>
            <person name="Cevallos M."/>
            <person name="Romero D."/>
            <person name="Davila G."/>
            <person name="Gonzalez V."/>
        </authorList>
    </citation>
    <scope>NUCLEOTIDE SEQUENCE [LARGE SCALE GENOMIC DNA]</scope>
    <source>
        <strain evidence="8 9">8C-3</strain>
    </source>
</reference>
<protein>
    <submittedName>
        <fullName evidence="8">Integrase family protein</fullName>
    </submittedName>
</protein>
<dbReference type="GO" id="GO:0006310">
    <property type="term" value="P:DNA recombination"/>
    <property type="evidence" value="ECO:0007669"/>
    <property type="project" value="UniProtKB-KW"/>
</dbReference>
<evidence type="ECO:0000259" key="7">
    <source>
        <dbReference type="PROSITE" id="PS51900"/>
    </source>
</evidence>
<dbReference type="Pfam" id="PF00589">
    <property type="entry name" value="Phage_integrase"/>
    <property type="match status" value="1"/>
</dbReference>
<dbReference type="PROSITE" id="PS51898">
    <property type="entry name" value="TYR_RECOMBINASE"/>
    <property type="match status" value="1"/>
</dbReference>
<keyword evidence="2" id="KW-0229">DNA integration</keyword>
<dbReference type="AlphaFoldDB" id="A0A1L5P4Q3"/>
<dbReference type="Gene3D" id="1.10.443.10">
    <property type="entry name" value="Intergrase catalytic core"/>
    <property type="match status" value="1"/>
</dbReference>
<dbReference type="Proteomes" id="UP000185109">
    <property type="component" value="Chromosome"/>
</dbReference>
<evidence type="ECO:0000256" key="5">
    <source>
        <dbReference type="PROSITE-ProRule" id="PRU01248"/>
    </source>
</evidence>
<gene>
    <name evidence="8" type="ORF">AM571_CH02297</name>
</gene>
<dbReference type="SUPFAM" id="SSF56349">
    <property type="entry name" value="DNA breaking-rejoining enzymes"/>
    <property type="match status" value="1"/>
</dbReference>
<dbReference type="InterPro" id="IPR011010">
    <property type="entry name" value="DNA_brk_join_enz"/>
</dbReference>
<dbReference type="InterPro" id="IPR050090">
    <property type="entry name" value="Tyrosine_recombinase_XerCD"/>
</dbReference>
<evidence type="ECO:0000313" key="8">
    <source>
        <dbReference type="EMBL" id="APO75106.1"/>
    </source>
</evidence>
<dbReference type="InterPro" id="IPR044068">
    <property type="entry name" value="CB"/>
</dbReference>
<evidence type="ECO:0000259" key="6">
    <source>
        <dbReference type="PROSITE" id="PS51898"/>
    </source>
</evidence>
<proteinExistence type="inferred from homology"/>
<dbReference type="EMBL" id="CP017241">
    <property type="protein sequence ID" value="APO75106.1"/>
    <property type="molecule type" value="Genomic_DNA"/>
</dbReference>
<dbReference type="PANTHER" id="PTHR30349">
    <property type="entry name" value="PHAGE INTEGRASE-RELATED"/>
    <property type="match status" value="1"/>
</dbReference>
<dbReference type="PANTHER" id="PTHR30349:SF41">
    <property type="entry name" value="INTEGRASE_RECOMBINASE PROTEIN MJ0367-RELATED"/>
    <property type="match status" value="1"/>
</dbReference>
<evidence type="ECO:0000256" key="4">
    <source>
        <dbReference type="ARBA" id="ARBA00023172"/>
    </source>
</evidence>
<feature type="domain" description="Tyr recombinase" evidence="6">
    <location>
        <begin position="174"/>
        <end position="358"/>
    </location>
</feature>
<dbReference type="InterPro" id="IPR010998">
    <property type="entry name" value="Integrase_recombinase_N"/>
</dbReference>
<keyword evidence="3 5" id="KW-0238">DNA-binding</keyword>
<dbReference type="GO" id="GO:0003677">
    <property type="term" value="F:DNA binding"/>
    <property type="evidence" value="ECO:0007669"/>
    <property type="project" value="UniProtKB-UniRule"/>
</dbReference>
<dbReference type="PROSITE" id="PS51900">
    <property type="entry name" value="CB"/>
    <property type="match status" value="1"/>
</dbReference>
<keyword evidence="4" id="KW-0233">DNA recombination</keyword>
<dbReference type="Gene3D" id="1.10.150.130">
    <property type="match status" value="1"/>
</dbReference>
<dbReference type="GO" id="GO:0015074">
    <property type="term" value="P:DNA integration"/>
    <property type="evidence" value="ECO:0007669"/>
    <property type="project" value="UniProtKB-KW"/>
</dbReference>
<dbReference type="InterPro" id="IPR002104">
    <property type="entry name" value="Integrase_catalytic"/>
</dbReference>
<comment type="similarity">
    <text evidence="1">Belongs to the 'phage' integrase family.</text>
</comment>